<dbReference type="AlphaFoldDB" id="A0A2B7ZDA1"/>
<feature type="compositionally biased region" description="Basic and acidic residues" evidence="1">
    <location>
        <begin position="76"/>
        <end position="117"/>
    </location>
</feature>
<name>A0A2B7ZDA1_9EURO</name>
<dbReference type="Proteomes" id="UP000226031">
    <property type="component" value="Unassembled WGS sequence"/>
</dbReference>
<organism evidence="2 3">
    <name type="scientific">[Emmonsia] crescens</name>
    <dbReference type="NCBI Taxonomy" id="73230"/>
    <lineage>
        <taxon>Eukaryota</taxon>
        <taxon>Fungi</taxon>
        <taxon>Dikarya</taxon>
        <taxon>Ascomycota</taxon>
        <taxon>Pezizomycotina</taxon>
        <taxon>Eurotiomycetes</taxon>
        <taxon>Eurotiomycetidae</taxon>
        <taxon>Onygenales</taxon>
        <taxon>Ajellomycetaceae</taxon>
        <taxon>Emergomyces</taxon>
    </lineage>
</organism>
<reference evidence="2 3" key="1">
    <citation type="submission" date="2017-10" db="EMBL/GenBank/DDBJ databases">
        <title>Comparative genomics in systemic dimorphic fungi from Ajellomycetaceae.</title>
        <authorList>
            <person name="Munoz J.F."/>
            <person name="Mcewen J.G."/>
            <person name="Clay O.K."/>
            <person name="Cuomo C.A."/>
        </authorList>
    </citation>
    <scope>NUCLEOTIDE SEQUENCE [LARGE SCALE GENOMIC DNA]</scope>
    <source>
        <strain evidence="2 3">UAMH4076</strain>
    </source>
</reference>
<dbReference type="STRING" id="73230.A0A2B7ZDA1"/>
<evidence type="ECO:0000256" key="1">
    <source>
        <dbReference type="SAM" id="MobiDB-lite"/>
    </source>
</evidence>
<proteinExistence type="predicted"/>
<protein>
    <submittedName>
        <fullName evidence="2">Uncharacterized protein</fullName>
    </submittedName>
</protein>
<evidence type="ECO:0000313" key="2">
    <source>
        <dbReference type="EMBL" id="PGH31163.1"/>
    </source>
</evidence>
<gene>
    <name evidence="2" type="ORF">GX50_06042</name>
</gene>
<accession>A0A2B7ZDA1</accession>
<comment type="caution">
    <text evidence="2">The sequence shown here is derived from an EMBL/GenBank/DDBJ whole genome shotgun (WGS) entry which is preliminary data.</text>
</comment>
<dbReference type="VEuPathDB" id="FungiDB:EMCG_08472"/>
<sequence length="173" mass="18718">MVLPRSTLFRTLFTAQQSTRIAGARASSRVWQQATRRTYASGGGESKKSSDLPWIIGSIVITVPAAAFLLADSPKKPAHAEVHMPTHKDPEEPDVSEKQAVREAEEEEEKGKTEPERGSAPSQRESDQPVRGSMGEPDEPSEDSTASESVKAAEDGSESGSAENIESEKKEVR</sequence>
<feature type="region of interest" description="Disordered" evidence="1">
    <location>
        <begin position="76"/>
        <end position="173"/>
    </location>
</feature>
<keyword evidence="3" id="KW-1185">Reference proteome</keyword>
<dbReference type="EMBL" id="PDND01000138">
    <property type="protein sequence ID" value="PGH31163.1"/>
    <property type="molecule type" value="Genomic_DNA"/>
</dbReference>
<evidence type="ECO:0000313" key="3">
    <source>
        <dbReference type="Proteomes" id="UP000226031"/>
    </source>
</evidence>